<dbReference type="SUPFAM" id="SSF55681">
    <property type="entry name" value="Class II aaRS and biotin synthetases"/>
    <property type="match status" value="1"/>
</dbReference>
<evidence type="ECO:0000256" key="5">
    <source>
        <dbReference type="ARBA" id="ARBA00022840"/>
    </source>
</evidence>
<dbReference type="SUPFAM" id="SSF50249">
    <property type="entry name" value="Nucleic acid-binding proteins"/>
    <property type="match status" value="1"/>
</dbReference>
<evidence type="ECO:0000256" key="6">
    <source>
        <dbReference type="ARBA" id="ARBA00022917"/>
    </source>
</evidence>
<dbReference type="InterPro" id="IPR004522">
    <property type="entry name" value="Asn-tRNA-ligase"/>
</dbReference>
<dbReference type="Gene3D" id="3.30.930.10">
    <property type="entry name" value="Bira Bifunctional Protein, Domain 2"/>
    <property type="match status" value="1"/>
</dbReference>
<evidence type="ECO:0000256" key="2">
    <source>
        <dbReference type="ARBA" id="ARBA00012816"/>
    </source>
</evidence>
<evidence type="ECO:0000256" key="1">
    <source>
        <dbReference type="ARBA" id="ARBA00008226"/>
    </source>
</evidence>
<organism evidence="9 10">
    <name type="scientific">Aspergillus rambellii</name>
    <dbReference type="NCBI Taxonomy" id="308745"/>
    <lineage>
        <taxon>Eukaryota</taxon>
        <taxon>Fungi</taxon>
        <taxon>Dikarya</taxon>
        <taxon>Ascomycota</taxon>
        <taxon>Pezizomycotina</taxon>
        <taxon>Eurotiomycetes</taxon>
        <taxon>Eurotiomycetidae</taxon>
        <taxon>Eurotiales</taxon>
        <taxon>Aspergillaceae</taxon>
        <taxon>Aspergillus</taxon>
        <taxon>Aspergillus subgen. Nidulantes</taxon>
    </lineage>
</organism>
<reference evidence="9 10" key="1">
    <citation type="submission" date="2015-02" db="EMBL/GenBank/DDBJ databases">
        <title>Draft Genome Sequences of Two Closely-Related Aflatoxigenic Aspergillus Species Obtained from the Cote d'Ivoire.</title>
        <authorList>
            <person name="Moore G.G."/>
            <person name="Beltz S.B."/>
            <person name="Mack B.M."/>
        </authorList>
    </citation>
    <scope>NUCLEOTIDE SEQUENCE [LARGE SCALE GENOMIC DNA]</scope>
    <source>
        <strain evidence="9 10">SRRC1468</strain>
    </source>
</reference>
<dbReference type="EC" id="6.1.1.22" evidence="2"/>
<evidence type="ECO:0000259" key="8">
    <source>
        <dbReference type="PROSITE" id="PS50862"/>
    </source>
</evidence>
<protein>
    <recommendedName>
        <fullName evidence="2">asparagine--tRNA ligase</fullName>
        <ecNumber evidence="2">6.1.1.22</ecNumber>
    </recommendedName>
</protein>
<dbReference type="PROSITE" id="PS50862">
    <property type="entry name" value="AA_TRNA_LIGASE_II"/>
    <property type="match status" value="1"/>
</dbReference>
<evidence type="ECO:0000256" key="7">
    <source>
        <dbReference type="ARBA" id="ARBA00023146"/>
    </source>
</evidence>
<gene>
    <name evidence="9" type="ORF">ARAM_002783</name>
</gene>
<dbReference type="GO" id="GO:0006421">
    <property type="term" value="P:asparaginyl-tRNA aminoacylation"/>
    <property type="evidence" value="ECO:0007669"/>
    <property type="project" value="InterPro"/>
</dbReference>
<keyword evidence="7 9" id="KW-0030">Aminoacyl-tRNA synthetase</keyword>
<keyword evidence="6" id="KW-0648">Protein biosynthesis</keyword>
<dbReference type="InterPro" id="IPR004365">
    <property type="entry name" value="NA-bd_OB_tRNA"/>
</dbReference>
<dbReference type="GO" id="GO:0004816">
    <property type="term" value="F:asparagine-tRNA ligase activity"/>
    <property type="evidence" value="ECO:0007669"/>
    <property type="project" value="UniProtKB-EC"/>
</dbReference>
<sequence>MQTWRRTFATSFARLNHKPAATSTSTPTTLLCAQILQRSQQKPCSLEEQEIQLRGFVRSVRKQKRFAFAEISDGSTVQSVQAILSPAQAADLSTGTAVEISGIWKACPAGKEQTHELQTTAVNVLGESDAETYPIQKKYQTPEFLRQIPHLRFRTPFNALLARFRSECLYQLGNTFRSVPSGGFVQVQPPLITSSDCEGAGETFAVVPREALATEPKADEDDHFFKAPKYLTVSSQLHLEAYAAELGNVWTLSPMFRAEKSDTPRHLSEFYMLEAEVNFLSDLDGLTGLVEYLLRDVTRRLYDTAAAQELFSIQRESNPESSPSTATQETPPDLDLRQRWLDLMNGPRWRRLTYTEAITLLQEAVAQDKTSFEYAPSWSGGLQLEHERYIVDVINDGQPVFVTDYPTALKPFYMAPSAENRRSVGETVACFDLLLPEVSEVAGGSLREHRLPNLIQNMREHGLIKRESVSPNGVVYPHLLPGEDLAHLQWYVDLRRWGTAPHGGFGLGFDRFLGYLTGVSSVRDIVAFPRYFGRADC</sequence>
<dbReference type="GO" id="GO:0003676">
    <property type="term" value="F:nucleic acid binding"/>
    <property type="evidence" value="ECO:0007669"/>
    <property type="project" value="InterPro"/>
</dbReference>
<dbReference type="Pfam" id="PF01336">
    <property type="entry name" value="tRNA_anti-codon"/>
    <property type="match status" value="1"/>
</dbReference>
<keyword evidence="3" id="KW-0436">Ligase</keyword>
<dbReference type="CDD" id="cd04318">
    <property type="entry name" value="EcAsnRS_like_N"/>
    <property type="match status" value="1"/>
</dbReference>
<dbReference type="GO" id="GO:0005739">
    <property type="term" value="C:mitochondrion"/>
    <property type="evidence" value="ECO:0007669"/>
    <property type="project" value="TreeGrafter"/>
</dbReference>
<dbReference type="InterPro" id="IPR006195">
    <property type="entry name" value="aa-tRNA-synth_II"/>
</dbReference>
<dbReference type="PANTHER" id="PTHR22594:SF34">
    <property type="entry name" value="ASPARAGINE--TRNA LIGASE, MITOCHONDRIAL-RELATED"/>
    <property type="match status" value="1"/>
</dbReference>
<dbReference type="PRINTS" id="PR01042">
    <property type="entry name" value="TRNASYNTHASP"/>
</dbReference>
<feature type="domain" description="Aminoacyl-transfer RNA synthetases class-II family profile" evidence="8">
    <location>
        <begin position="176"/>
        <end position="529"/>
    </location>
</feature>
<dbReference type="InterPro" id="IPR004364">
    <property type="entry name" value="Aa-tRNA-synt_II"/>
</dbReference>
<keyword evidence="5" id="KW-0067">ATP-binding</keyword>
<dbReference type="InterPro" id="IPR002312">
    <property type="entry name" value="Asp/Asn-tRNA-synth_IIb"/>
</dbReference>
<evidence type="ECO:0000256" key="4">
    <source>
        <dbReference type="ARBA" id="ARBA00022741"/>
    </source>
</evidence>
<accession>A0A0F8WYG2</accession>
<dbReference type="InterPro" id="IPR012340">
    <property type="entry name" value="NA-bd_OB-fold"/>
</dbReference>
<evidence type="ECO:0000313" key="9">
    <source>
        <dbReference type="EMBL" id="KKK16392.1"/>
    </source>
</evidence>
<dbReference type="OrthoDB" id="43906at2759"/>
<keyword evidence="4" id="KW-0547">Nucleotide-binding</keyword>
<dbReference type="AlphaFoldDB" id="A0A0F8WYG2"/>
<dbReference type="PANTHER" id="PTHR22594">
    <property type="entry name" value="ASPARTYL/LYSYL-TRNA SYNTHETASE"/>
    <property type="match status" value="1"/>
</dbReference>
<proteinExistence type="inferred from homology"/>
<evidence type="ECO:0000256" key="3">
    <source>
        <dbReference type="ARBA" id="ARBA00022598"/>
    </source>
</evidence>
<dbReference type="STRING" id="308745.A0A0F8WYG2"/>
<dbReference type="EMBL" id="JZBS01003033">
    <property type="protein sequence ID" value="KKK16392.1"/>
    <property type="molecule type" value="Genomic_DNA"/>
</dbReference>
<dbReference type="Gene3D" id="2.40.50.140">
    <property type="entry name" value="Nucleic acid-binding proteins"/>
    <property type="match status" value="1"/>
</dbReference>
<comment type="caution">
    <text evidence="9">The sequence shown here is derived from an EMBL/GenBank/DDBJ whole genome shotgun (WGS) entry which is preliminary data.</text>
</comment>
<evidence type="ECO:0000313" key="10">
    <source>
        <dbReference type="Proteomes" id="UP000034291"/>
    </source>
</evidence>
<dbReference type="InterPro" id="IPR045864">
    <property type="entry name" value="aa-tRNA-synth_II/BPL/LPL"/>
</dbReference>
<comment type="similarity">
    <text evidence="1">Belongs to the class-II aminoacyl-tRNA synthetase family.</text>
</comment>
<dbReference type="GO" id="GO:0005524">
    <property type="term" value="F:ATP binding"/>
    <property type="evidence" value="ECO:0007669"/>
    <property type="project" value="UniProtKB-KW"/>
</dbReference>
<keyword evidence="10" id="KW-1185">Reference proteome</keyword>
<dbReference type="NCBIfam" id="TIGR00457">
    <property type="entry name" value="asnS"/>
    <property type="match status" value="1"/>
</dbReference>
<dbReference type="Pfam" id="PF00152">
    <property type="entry name" value="tRNA-synt_2"/>
    <property type="match status" value="1"/>
</dbReference>
<dbReference type="Proteomes" id="UP000034291">
    <property type="component" value="Unassembled WGS sequence"/>
</dbReference>
<name>A0A0F8WYG2_9EURO</name>